<evidence type="ECO:0000313" key="1">
    <source>
        <dbReference type="EMBL" id="RKN09820.1"/>
    </source>
</evidence>
<proteinExistence type="predicted"/>
<dbReference type="AlphaFoldDB" id="A0A3A9WAA2"/>
<dbReference type="Pfam" id="PF25673">
    <property type="entry name" value="Terminase_7"/>
    <property type="match status" value="1"/>
</dbReference>
<evidence type="ECO:0008006" key="3">
    <source>
        <dbReference type="Google" id="ProtNLM"/>
    </source>
</evidence>
<accession>A0A3A9WAA2</accession>
<dbReference type="InterPro" id="IPR057972">
    <property type="entry name" value="Terminase_7"/>
</dbReference>
<sequence>MVKAPGGAVPDIPPADESWHPIAARWYASLRESGQSQFYEASDWAMAVYIAEAMSRNLAAGRFSAQLLQTVLSGMTDLLTSEGARRRARVELERNNSADDAQEAERMALMNSYRKAAGSPEA</sequence>
<evidence type="ECO:0000313" key="2">
    <source>
        <dbReference type="Proteomes" id="UP000275024"/>
    </source>
</evidence>
<protein>
    <recommendedName>
        <fullName evidence="3">Terminase small subunit</fullName>
    </recommendedName>
</protein>
<comment type="caution">
    <text evidence="1">The sequence shown here is derived from an EMBL/GenBank/DDBJ whole genome shotgun (WGS) entry which is preliminary data.</text>
</comment>
<organism evidence="1 2">
    <name type="scientific">Streptomyces radicis</name>
    <dbReference type="NCBI Taxonomy" id="1750517"/>
    <lineage>
        <taxon>Bacteria</taxon>
        <taxon>Bacillati</taxon>
        <taxon>Actinomycetota</taxon>
        <taxon>Actinomycetes</taxon>
        <taxon>Kitasatosporales</taxon>
        <taxon>Streptomycetaceae</taxon>
        <taxon>Streptomyces</taxon>
    </lineage>
</organism>
<name>A0A3A9WAA2_9ACTN</name>
<dbReference type="EMBL" id="RBDX01000007">
    <property type="protein sequence ID" value="RKN09820.1"/>
    <property type="molecule type" value="Genomic_DNA"/>
</dbReference>
<gene>
    <name evidence="1" type="ORF">D7319_11350</name>
</gene>
<dbReference type="Proteomes" id="UP000275024">
    <property type="component" value="Unassembled WGS sequence"/>
</dbReference>
<reference evidence="1 2" key="1">
    <citation type="submission" date="2018-09" db="EMBL/GenBank/DDBJ databases">
        <title>Streptomyces sp. nov. DS1-2, an endophytic actinomycete isolated from roots of Dendrobium scabrilingue.</title>
        <authorList>
            <person name="Kuncharoen N."/>
            <person name="Kudo T."/>
            <person name="Ohkuma M."/>
            <person name="Yuki M."/>
            <person name="Tanasupawat S."/>
        </authorList>
    </citation>
    <scope>NUCLEOTIDE SEQUENCE [LARGE SCALE GENOMIC DNA]</scope>
    <source>
        <strain evidence="1 2">AZ1-7</strain>
    </source>
</reference>